<organism evidence="5 6">
    <name type="scientific">Candidatus Methylophosphatis roskildensis</name>
    <dbReference type="NCBI Taxonomy" id="2899263"/>
    <lineage>
        <taxon>Bacteria</taxon>
        <taxon>Pseudomonadati</taxon>
        <taxon>Pseudomonadota</taxon>
        <taxon>Betaproteobacteria</taxon>
        <taxon>Nitrosomonadales</taxon>
        <taxon>Sterolibacteriaceae</taxon>
        <taxon>Candidatus Methylophosphatis</taxon>
    </lineage>
</organism>
<evidence type="ECO:0000259" key="3">
    <source>
        <dbReference type="Pfam" id="PF16221"/>
    </source>
</evidence>
<dbReference type="InterPro" id="IPR012353">
    <property type="entry name" value="UCP015244"/>
</dbReference>
<evidence type="ECO:0000259" key="2">
    <source>
        <dbReference type="Pfam" id="PF09940"/>
    </source>
</evidence>
<evidence type="ECO:0000256" key="1">
    <source>
        <dbReference type="PIRSR" id="PIRSR015244-50"/>
    </source>
</evidence>
<dbReference type="Gene3D" id="3.40.630.10">
    <property type="entry name" value="Zn peptidases"/>
    <property type="match status" value="1"/>
</dbReference>
<comment type="caution">
    <text evidence="5">The sequence shown here is derived from an EMBL/GenBank/DDBJ whole genome shotgun (WGS) entry which is preliminary data.</text>
</comment>
<keyword evidence="1" id="KW-0479">Metal-binding</keyword>
<dbReference type="InterPro" id="IPR032622">
    <property type="entry name" value="UCP01524_HTH"/>
</dbReference>
<protein>
    <submittedName>
        <fullName evidence="5">DUF4910 domain-containing protein</fullName>
    </submittedName>
</protein>
<evidence type="ECO:0000313" key="5">
    <source>
        <dbReference type="EMBL" id="MBK6972780.1"/>
    </source>
</evidence>
<evidence type="ECO:0000259" key="4">
    <source>
        <dbReference type="Pfam" id="PF16254"/>
    </source>
</evidence>
<dbReference type="Pfam" id="PF16254">
    <property type="entry name" value="DUF4910"/>
    <property type="match status" value="1"/>
</dbReference>
<dbReference type="InterPro" id="IPR032610">
    <property type="entry name" value="DUF2172"/>
</dbReference>
<dbReference type="Pfam" id="PF09940">
    <property type="entry name" value="DUF2172"/>
    <property type="match status" value="1"/>
</dbReference>
<dbReference type="Gene3D" id="3.50.30.90">
    <property type="match status" value="1"/>
</dbReference>
<proteinExistence type="predicted"/>
<reference evidence="5" key="1">
    <citation type="submission" date="2020-10" db="EMBL/GenBank/DDBJ databases">
        <title>Connecting structure to function with the recovery of over 1000 high-quality activated sludge metagenome-assembled genomes encoding full-length rRNA genes using long-read sequencing.</title>
        <authorList>
            <person name="Singleton C.M."/>
            <person name="Petriglieri F."/>
            <person name="Kristensen J.M."/>
            <person name="Kirkegaard R.H."/>
            <person name="Michaelsen T.Y."/>
            <person name="Andersen M.H."/>
            <person name="Karst S.M."/>
            <person name="Dueholm M.S."/>
            <person name="Nielsen P.H."/>
            <person name="Albertsen M."/>
        </authorList>
    </citation>
    <scope>NUCLEOTIDE SEQUENCE</scope>
    <source>
        <strain evidence="5">Bjer_18-Q3-R1-45_BAT3C.347</strain>
    </source>
</reference>
<evidence type="ECO:0000313" key="6">
    <source>
        <dbReference type="Proteomes" id="UP000807785"/>
    </source>
</evidence>
<dbReference type="InterPro" id="IPR036390">
    <property type="entry name" value="WH_DNA-bd_sf"/>
</dbReference>
<sequence length="420" mass="46577">MHALLRDLFPFARSITGAGLRATIRRLGEVVPLDVTEVPSGKQVFDWTVPDEWSIDEAFIENDRGQRIVDLRDSNLHVVGYSVPVDVTLTLAELRSHLHTLPEHPDWIPYRTSYYTRSWGFCLADRVLEALPEGRYRAVIGSRLVPGSLTLAEHFHRGATDDEVLIFAHDCHPSLANDNLSGLAVAVHLAAWLRHRATRYSYRFVFAPATIGSIAWLSINEARLARISHGLVLSVLGGEGPFHYKVSRAGNRSIDRIAWHVLRTEFADARRLDFLPWGYDERQFCSPGIDLPMGRLTRTPNGEFPEYHTSADSPSFVTAQALGEAWLACLKIADAIEGDATYVNLSPRGEPQLGRRGLYRSTGGYQDVPERQLALLWVLNQSDGNASLLDIAERAGLPFTVIARAASDLEGAGLLARVPA</sequence>
<dbReference type="InterPro" id="IPR036388">
    <property type="entry name" value="WH-like_DNA-bd_sf"/>
</dbReference>
<dbReference type="PIRSF" id="PIRSF015244">
    <property type="entry name" value="UCP015244"/>
    <property type="match status" value="1"/>
</dbReference>
<name>A0A9D7DXM7_9PROT</name>
<dbReference type="SUPFAM" id="SSF46785">
    <property type="entry name" value="Winged helix' DNA-binding domain"/>
    <property type="match status" value="1"/>
</dbReference>
<dbReference type="EMBL" id="JADJEV010000003">
    <property type="protein sequence ID" value="MBK6972780.1"/>
    <property type="molecule type" value="Genomic_DNA"/>
</dbReference>
<feature type="domain" description="DUF2172" evidence="2">
    <location>
        <begin position="52"/>
        <end position="142"/>
    </location>
</feature>
<feature type="domain" description="UCP01524 winged helix-turn-helix" evidence="3">
    <location>
        <begin position="341"/>
        <end position="416"/>
    </location>
</feature>
<dbReference type="SUPFAM" id="SSF53187">
    <property type="entry name" value="Zn-dependent exopeptidases"/>
    <property type="match status" value="1"/>
</dbReference>
<dbReference type="InterPro" id="IPR032589">
    <property type="entry name" value="DUF4910"/>
</dbReference>
<gene>
    <name evidence="5" type="ORF">IPH26_07425</name>
</gene>
<dbReference type="GO" id="GO:0046872">
    <property type="term" value="F:metal ion binding"/>
    <property type="evidence" value="ECO:0007669"/>
    <property type="project" value="UniProtKB-KW"/>
</dbReference>
<keyword evidence="1" id="KW-0862">Zinc</keyword>
<feature type="binding site" evidence="1">
    <location>
        <position position="308"/>
    </location>
    <ligand>
        <name>Zn(2+)</name>
        <dbReference type="ChEBI" id="CHEBI:29105"/>
    </ligand>
</feature>
<dbReference type="Proteomes" id="UP000807785">
    <property type="component" value="Unassembled WGS sequence"/>
</dbReference>
<feature type="domain" description="DUF4910" evidence="4">
    <location>
        <begin position="2"/>
        <end position="338"/>
    </location>
</feature>
<dbReference type="Gene3D" id="1.10.10.10">
    <property type="entry name" value="Winged helix-like DNA-binding domain superfamily/Winged helix DNA-binding domain"/>
    <property type="match status" value="1"/>
</dbReference>
<dbReference type="Pfam" id="PF16221">
    <property type="entry name" value="HTH_47"/>
    <property type="match status" value="1"/>
</dbReference>
<dbReference type="AlphaFoldDB" id="A0A9D7DXM7"/>
<accession>A0A9D7DXM7</accession>
<comment type="cofactor">
    <cofactor evidence="1">
        <name>Zn(2+)</name>
        <dbReference type="ChEBI" id="CHEBI:29105"/>
    </cofactor>
    <text evidence="1">Binds 1 zinc ion per subunit.</text>
</comment>
<feature type="binding site" evidence="1">
    <location>
        <position position="178"/>
    </location>
    <ligand>
        <name>Zn(2+)</name>
        <dbReference type="ChEBI" id="CHEBI:29105"/>
    </ligand>
</feature>
<feature type="binding site" evidence="1">
    <location>
        <position position="172"/>
    </location>
    <ligand>
        <name>Zn(2+)</name>
        <dbReference type="ChEBI" id="CHEBI:29105"/>
    </ligand>
</feature>